<dbReference type="UniPathway" id="UPA00379">
    <property type="reaction ID" value="UER00549"/>
</dbReference>
<dbReference type="SUPFAM" id="SSF48557">
    <property type="entry name" value="L-aspartase-like"/>
    <property type="match status" value="1"/>
</dbReference>
<comment type="catalytic activity">
    <reaction evidence="5 8">
        <text>L-histidine = trans-urocanate + NH4(+)</text>
        <dbReference type="Rhea" id="RHEA:21232"/>
        <dbReference type="ChEBI" id="CHEBI:17771"/>
        <dbReference type="ChEBI" id="CHEBI:28938"/>
        <dbReference type="ChEBI" id="CHEBI:57595"/>
        <dbReference type="EC" id="4.3.1.3"/>
    </reaction>
</comment>
<comment type="subcellular location">
    <subcellularLocation>
        <location evidence="9">Cytoplasm</location>
    </subcellularLocation>
</comment>
<name>A0A370QAA6_9FLAO</name>
<dbReference type="GO" id="GO:0019556">
    <property type="term" value="P:L-histidine catabolic process to glutamate and formamide"/>
    <property type="evidence" value="ECO:0007669"/>
    <property type="project" value="UniProtKB-UniPathway"/>
</dbReference>
<protein>
    <recommendedName>
        <fullName evidence="2 6">Histidine ammonia-lyase</fullName>
        <ecNumber evidence="2 6">4.3.1.3</ecNumber>
    </recommendedName>
</protein>
<dbReference type="GO" id="GO:0005737">
    <property type="term" value="C:cytoplasm"/>
    <property type="evidence" value="ECO:0007669"/>
    <property type="project" value="UniProtKB-SubCell"/>
</dbReference>
<dbReference type="GO" id="GO:0004397">
    <property type="term" value="F:histidine ammonia-lyase activity"/>
    <property type="evidence" value="ECO:0007669"/>
    <property type="project" value="UniProtKB-UniRule"/>
</dbReference>
<dbReference type="InterPro" id="IPR024083">
    <property type="entry name" value="Fumarase/histidase_N"/>
</dbReference>
<dbReference type="RefSeq" id="WP_115123731.1">
    <property type="nucleotide sequence ID" value="NZ_QRAO01000003.1"/>
</dbReference>
<comment type="caution">
    <text evidence="10">The sequence shown here is derived from an EMBL/GenBank/DDBJ whole genome shotgun (WGS) entry which is preliminary data.</text>
</comment>
<dbReference type="GO" id="GO:0019557">
    <property type="term" value="P:L-histidine catabolic process to glutamate and formate"/>
    <property type="evidence" value="ECO:0007669"/>
    <property type="project" value="UniProtKB-UniPathway"/>
</dbReference>
<keyword evidence="11" id="KW-1185">Reference proteome</keyword>
<evidence type="ECO:0000313" key="10">
    <source>
        <dbReference type="EMBL" id="RDK85297.1"/>
    </source>
</evidence>
<dbReference type="FunFam" id="1.20.200.10:FF:000003">
    <property type="entry name" value="Histidine ammonia-lyase"/>
    <property type="match status" value="1"/>
</dbReference>
<dbReference type="InterPro" id="IPR022313">
    <property type="entry name" value="Phe/His_NH3-lyase_AS"/>
</dbReference>
<evidence type="ECO:0000256" key="6">
    <source>
        <dbReference type="NCBIfam" id="TIGR01225"/>
    </source>
</evidence>
<reference evidence="10 11" key="1">
    <citation type="submission" date="2018-07" db="EMBL/GenBank/DDBJ databases">
        <title>Genomic Encyclopedia of Type Strains, Phase IV (KMG-IV): sequencing the most valuable type-strain genomes for metagenomic binning, comparative biology and taxonomic classification.</title>
        <authorList>
            <person name="Goeker M."/>
        </authorList>
    </citation>
    <scope>NUCLEOTIDE SEQUENCE [LARGE SCALE GENOMIC DNA]</scope>
    <source>
        <strain evidence="10 11">DSM 101478</strain>
    </source>
</reference>
<dbReference type="FunFam" id="1.10.275.10:FF:000005">
    <property type="entry name" value="Histidine ammonia-lyase"/>
    <property type="match status" value="1"/>
</dbReference>
<dbReference type="NCBIfam" id="TIGR01225">
    <property type="entry name" value="hutH"/>
    <property type="match status" value="1"/>
</dbReference>
<dbReference type="PROSITE" id="PS00488">
    <property type="entry name" value="PAL_HISTIDASE"/>
    <property type="match status" value="1"/>
</dbReference>
<proteinExistence type="inferred from homology"/>
<comment type="pathway">
    <text evidence="1 8">Amino-acid degradation; L-histidine degradation into L-glutamate; N-formimidoyl-L-glutamate from L-histidine: step 1/3.</text>
</comment>
<accession>A0A370QAA6</accession>
<evidence type="ECO:0000256" key="1">
    <source>
        <dbReference type="ARBA" id="ARBA00005113"/>
    </source>
</evidence>
<dbReference type="Proteomes" id="UP000255317">
    <property type="component" value="Unassembled WGS sequence"/>
</dbReference>
<dbReference type="Gene3D" id="1.10.275.10">
    <property type="entry name" value="Fumarase/aspartase (N-terminal domain)"/>
    <property type="match status" value="1"/>
</dbReference>
<dbReference type="InterPro" id="IPR008948">
    <property type="entry name" value="L-Aspartase-like"/>
</dbReference>
<comment type="similarity">
    <text evidence="7">Belongs to the PAL/histidase family.</text>
</comment>
<organism evidence="10 11">
    <name type="scientific">Marinirhabdus gelatinilytica</name>
    <dbReference type="NCBI Taxonomy" id="1703343"/>
    <lineage>
        <taxon>Bacteria</taxon>
        <taxon>Pseudomonadati</taxon>
        <taxon>Bacteroidota</taxon>
        <taxon>Flavobacteriia</taxon>
        <taxon>Flavobacteriales</taxon>
        <taxon>Flavobacteriaceae</taxon>
    </lineage>
</organism>
<evidence type="ECO:0000256" key="7">
    <source>
        <dbReference type="RuleBase" id="RU003954"/>
    </source>
</evidence>
<sequence>MQETHYISSENLDLPIISTILEENMLLELSEEAVLNIKKSYEYLHKKIDSDKSPVYGINTGFGSLCNVKIADEHLSKLQENLVKSHACGTGEFVPRAIVKLMLLLKIQSLSYGYSGVQLETVERLVAFYNNDVLPVIYTQGSLGASGDLAPLAHLALPLLGVGEVWINGEIVASEKILKKHNWKPITLQAKEGLALLNGTQFMSAYGVYALLKAHKLSFLADLIGATSVDAFDCNMSPFNALVHLVRPHRGQIKTAERILEFLEDSEIGKSEKESVQDPYSFRCIPQVHGASKDTILFAHKTFKTEINSVTDNPNIFIDADTIISGGNFHGQPLALALDYLGIAMAELANISERRTYQLVSGLRGLPDFLVNNPGLNSGFMIPQYTAASIVSQNKQLAVPASVDSIVSSNGQEDHVSMGANAATKCLRIVDNLETVLAIELMNASQALEFRKPKKSSTLVESFLSAFRNVVPFVAEDRLLADDIHAAVAYIQSFSIDREVLFG</sequence>
<evidence type="ECO:0000256" key="5">
    <source>
        <dbReference type="ARBA" id="ARBA00049269"/>
    </source>
</evidence>
<dbReference type="EC" id="4.3.1.3" evidence="2 6"/>
<dbReference type="Pfam" id="PF00221">
    <property type="entry name" value="Lyase_aromatic"/>
    <property type="match status" value="1"/>
</dbReference>
<dbReference type="CDD" id="cd00332">
    <property type="entry name" value="PAL-HAL"/>
    <property type="match status" value="1"/>
</dbReference>
<gene>
    <name evidence="10" type="ORF">C8D94_103120</name>
</gene>
<keyword evidence="4 7" id="KW-0456">Lyase</keyword>
<dbReference type="InterPro" id="IPR001106">
    <property type="entry name" value="Aromatic_Lyase"/>
</dbReference>
<dbReference type="PANTHER" id="PTHR10362">
    <property type="entry name" value="HISTIDINE AMMONIA-LYASE"/>
    <property type="match status" value="1"/>
</dbReference>
<evidence type="ECO:0000256" key="4">
    <source>
        <dbReference type="ARBA" id="ARBA00023239"/>
    </source>
</evidence>
<dbReference type="EMBL" id="QRAO01000003">
    <property type="protein sequence ID" value="RDK85297.1"/>
    <property type="molecule type" value="Genomic_DNA"/>
</dbReference>
<dbReference type="OrthoDB" id="9806955at2"/>
<dbReference type="InterPro" id="IPR005921">
    <property type="entry name" value="HutH"/>
</dbReference>
<evidence type="ECO:0000256" key="8">
    <source>
        <dbReference type="RuleBase" id="RU004479"/>
    </source>
</evidence>
<dbReference type="NCBIfam" id="NF006871">
    <property type="entry name" value="PRK09367.1"/>
    <property type="match status" value="1"/>
</dbReference>
<evidence type="ECO:0000256" key="2">
    <source>
        <dbReference type="ARBA" id="ARBA00012994"/>
    </source>
</evidence>
<dbReference type="AlphaFoldDB" id="A0A370QAA6"/>
<evidence type="ECO:0000256" key="9">
    <source>
        <dbReference type="RuleBase" id="RU004480"/>
    </source>
</evidence>
<evidence type="ECO:0000313" key="11">
    <source>
        <dbReference type="Proteomes" id="UP000255317"/>
    </source>
</evidence>
<dbReference type="Gene3D" id="1.20.200.10">
    <property type="entry name" value="Fumarase/aspartase (Central domain)"/>
    <property type="match status" value="1"/>
</dbReference>
<keyword evidence="3 8" id="KW-0369">Histidine metabolism</keyword>
<evidence type="ECO:0000256" key="3">
    <source>
        <dbReference type="ARBA" id="ARBA00022808"/>
    </source>
</evidence>